<proteinExistence type="predicted"/>
<evidence type="ECO:0000313" key="3">
    <source>
        <dbReference type="Proteomes" id="UP000261340"/>
    </source>
</evidence>
<feature type="region of interest" description="Disordered" evidence="1">
    <location>
        <begin position="175"/>
        <end position="200"/>
    </location>
</feature>
<feature type="compositionally biased region" description="Polar residues" evidence="1">
    <location>
        <begin position="186"/>
        <end position="195"/>
    </location>
</feature>
<evidence type="ECO:0000256" key="1">
    <source>
        <dbReference type="SAM" id="MobiDB-lite"/>
    </source>
</evidence>
<dbReference type="Proteomes" id="UP000261340">
    <property type="component" value="Unplaced"/>
</dbReference>
<reference evidence="2" key="1">
    <citation type="submission" date="2025-08" db="UniProtKB">
        <authorList>
            <consortium name="Ensembl"/>
        </authorList>
    </citation>
    <scope>IDENTIFICATION</scope>
</reference>
<reference evidence="2" key="2">
    <citation type="submission" date="2025-09" db="UniProtKB">
        <authorList>
            <consortium name="Ensembl"/>
        </authorList>
    </citation>
    <scope>IDENTIFICATION</scope>
</reference>
<dbReference type="InterPro" id="IPR052102">
    <property type="entry name" value="Enkurin_domain-protein"/>
</dbReference>
<sequence>MCEGPSSISGPIPPDPSLFPQYYKRPASARGRLEGNHDGTLALLSGPLAPDPVLYPGCYSARTPAQQPRISPSATHILERGQKGVVGELLKLDSSLLPGPSEQQVMHDFGKENIRRLREIQKRCKEQEAERAQSHSVPVKALWTSSKYQSVPSRVMVQLQARSISGKDCQNFLKAHSHGGSAAPQRPQSKTSHATGQRRASCDSAQDLNLEVRIAKVLVFVFLLKVAHKKSSISIMY</sequence>
<keyword evidence="3" id="KW-1185">Reference proteome</keyword>
<dbReference type="AlphaFoldDB" id="A0A3Q0SL73"/>
<dbReference type="GO" id="GO:0005881">
    <property type="term" value="C:cytoplasmic microtubule"/>
    <property type="evidence" value="ECO:0007669"/>
    <property type="project" value="TreeGrafter"/>
</dbReference>
<feature type="region of interest" description="Disordered" evidence="1">
    <location>
        <begin position="1"/>
        <end position="20"/>
    </location>
</feature>
<name>A0A3Q0SL73_AMPCI</name>
<organism evidence="2 3">
    <name type="scientific">Amphilophus citrinellus</name>
    <name type="common">Midas cichlid</name>
    <name type="synonym">Cichlasoma citrinellum</name>
    <dbReference type="NCBI Taxonomy" id="61819"/>
    <lineage>
        <taxon>Eukaryota</taxon>
        <taxon>Metazoa</taxon>
        <taxon>Chordata</taxon>
        <taxon>Craniata</taxon>
        <taxon>Vertebrata</taxon>
        <taxon>Euteleostomi</taxon>
        <taxon>Actinopterygii</taxon>
        <taxon>Neopterygii</taxon>
        <taxon>Teleostei</taxon>
        <taxon>Neoteleostei</taxon>
        <taxon>Acanthomorphata</taxon>
        <taxon>Ovalentaria</taxon>
        <taxon>Cichlomorphae</taxon>
        <taxon>Cichliformes</taxon>
        <taxon>Cichlidae</taxon>
        <taxon>New World cichlids</taxon>
        <taxon>Cichlasomatinae</taxon>
        <taxon>Heroini</taxon>
        <taxon>Amphilophus</taxon>
    </lineage>
</organism>
<protein>
    <submittedName>
        <fullName evidence="2">Enkurin domain containing 1</fullName>
    </submittedName>
</protein>
<dbReference type="Ensembl" id="ENSACIT00000024363.1">
    <property type="protein sequence ID" value="ENSACIP00000023742.1"/>
    <property type="gene ID" value="ENSACIG00000018422.1"/>
</dbReference>
<evidence type="ECO:0000313" key="2">
    <source>
        <dbReference type="Ensembl" id="ENSACIP00000023742.1"/>
    </source>
</evidence>
<feature type="compositionally biased region" description="Low complexity" evidence="1">
    <location>
        <begin position="1"/>
        <end position="10"/>
    </location>
</feature>
<dbReference type="PANTHER" id="PTHR21490:SF2">
    <property type="entry name" value="ENKURIN DOMAIN-CONTAINING PROTEIN 1"/>
    <property type="match status" value="1"/>
</dbReference>
<dbReference type="PANTHER" id="PTHR21490">
    <property type="entry name" value="ENKURIN-RELATED"/>
    <property type="match status" value="1"/>
</dbReference>
<dbReference type="GeneTree" id="ENSGT00940000153866"/>
<accession>A0A3Q0SL73</accession>